<reference evidence="7" key="1">
    <citation type="submission" date="2023-01" db="EMBL/GenBank/DDBJ databases">
        <title>The growth and conidiation of Purpureocillium lavendulum are regulated by nitrogen source and histone H3K14 acetylation.</title>
        <authorList>
            <person name="Tang P."/>
            <person name="Han J."/>
            <person name="Zhang C."/>
            <person name="Tang P."/>
            <person name="Qi F."/>
            <person name="Zhang K."/>
            <person name="Liang L."/>
        </authorList>
    </citation>
    <scope>NUCLEOTIDE SEQUENCE</scope>
    <source>
        <strain evidence="7">YMF1.00683</strain>
    </source>
</reference>
<dbReference type="InterPro" id="IPR008906">
    <property type="entry name" value="HATC_C_dom"/>
</dbReference>
<comment type="caution">
    <text evidence="7">The sequence shown here is derived from an EMBL/GenBank/DDBJ whole genome shotgun (WGS) entry which is preliminary data.</text>
</comment>
<proteinExistence type="predicted"/>
<dbReference type="InterPro" id="IPR052035">
    <property type="entry name" value="ZnF_BED_domain_contain"/>
</dbReference>
<evidence type="ECO:0000259" key="6">
    <source>
        <dbReference type="Pfam" id="PF05699"/>
    </source>
</evidence>
<dbReference type="PANTHER" id="PTHR46481">
    <property type="entry name" value="ZINC FINGER BED DOMAIN-CONTAINING PROTEIN 4"/>
    <property type="match status" value="1"/>
</dbReference>
<dbReference type="EMBL" id="JAQHRD010000016">
    <property type="protein sequence ID" value="KAJ6436803.1"/>
    <property type="molecule type" value="Genomic_DNA"/>
</dbReference>
<name>A0AB34FCQ0_9HYPO</name>
<dbReference type="Proteomes" id="UP001163105">
    <property type="component" value="Unassembled WGS sequence"/>
</dbReference>
<dbReference type="InterPro" id="IPR021842">
    <property type="entry name" value="DUF3435"/>
</dbReference>
<dbReference type="GO" id="GO:0008270">
    <property type="term" value="F:zinc ion binding"/>
    <property type="evidence" value="ECO:0007669"/>
    <property type="project" value="UniProtKB-KW"/>
</dbReference>
<evidence type="ECO:0000313" key="7">
    <source>
        <dbReference type="EMBL" id="KAJ6436803.1"/>
    </source>
</evidence>
<dbReference type="PANTHER" id="PTHR46481:SF10">
    <property type="entry name" value="ZINC FINGER BED DOMAIN-CONTAINING PROTEIN 39"/>
    <property type="match status" value="1"/>
</dbReference>
<dbReference type="InterPro" id="IPR012337">
    <property type="entry name" value="RNaseH-like_sf"/>
</dbReference>
<dbReference type="GO" id="GO:0005634">
    <property type="term" value="C:nucleus"/>
    <property type="evidence" value="ECO:0007669"/>
    <property type="project" value="UniProtKB-SubCell"/>
</dbReference>
<keyword evidence="3" id="KW-0863">Zinc-finger</keyword>
<dbReference type="Pfam" id="PF05699">
    <property type="entry name" value="Dimer_Tnp_hAT"/>
    <property type="match status" value="1"/>
</dbReference>
<dbReference type="Pfam" id="PF11917">
    <property type="entry name" value="DUF3435"/>
    <property type="match status" value="1"/>
</dbReference>
<sequence length="303" mass="34731">MTVINLEFMTVIYLEVLVIYLLDLSGGRSSRSNLDQWNVSYLANLTWYGRASRATGDDRKKYLAKQRELRAARQKQRRKVFRMIHKDHFDAKDEAELQKQLQGIYEPLKPQSQVIHRLPERNRIAAILGDLDDDLPEEDIVKRKIESINAMVAGRTAVQELWEEYRSLPIEQDTIPEQPTVSRMTTDLDDFMASIRKLGAQPAPSVCSVRDEYAEWVASTDPGDCLVDDPIQYWLLRRRQYPRLSRMAIDLFSIPAMSSEPERIFSLAGQMVTAQRGRLKADLIGAAQCLSSWEKSGAIQISK</sequence>
<feature type="domain" description="HAT C-terminal dimerisation" evidence="6">
    <location>
        <begin position="229"/>
        <end position="293"/>
    </location>
</feature>
<keyword evidence="8" id="KW-1185">Reference proteome</keyword>
<evidence type="ECO:0000256" key="4">
    <source>
        <dbReference type="ARBA" id="ARBA00022833"/>
    </source>
</evidence>
<keyword evidence="5" id="KW-0539">Nucleus</keyword>
<protein>
    <submittedName>
        <fullName evidence="7">Transposase-like protein</fullName>
    </submittedName>
</protein>
<dbReference type="AlphaFoldDB" id="A0AB34FCQ0"/>
<evidence type="ECO:0000256" key="3">
    <source>
        <dbReference type="ARBA" id="ARBA00022771"/>
    </source>
</evidence>
<evidence type="ECO:0000256" key="1">
    <source>
        <dbReference type="ARBA" id="ARBA00004123"/>
    </source>
</evidence>
<evidence type="ECO:0000256" key="2">
    <source>
        <dbReference type="ARBA" id="ARBA00022723"/>
    </source>
</evidence>
<comment type="subcellular location">
    <subcellularLocation>
        <location evidence="1">Nucleus</location>
    </subcellularLocation>
</comment>
<organism evidence="7 8">
    <name type="scientific">Purpureocillium lavendulum</name>
    <dbReference type="NCBI Taxonomy" id="1247861"/>
    <lineage>
        <taxon>Eukaryota</taxon>
        <taxon>Fungi</taxon>
        <taxon>Dikarya</taxon>
        <taxon>Ascomycota</taxon>
        <taxon>Pezizomycotina</taxon>
        <taxon>Sordariomycetes</taxon>
        <taxon>Hypocreomycetidae</taxon>
        <taxon>Hypocreales</taxon>
        <taxon>Ophiocordycipitaceae</taxon>
        <taxon>Purpureocillium</taxon>
    </lineage>
</organism>
<evidence type="ECO:0000256" key="5">
    <source>
        <dbReference type="ARBA" id="ARBA00023242"/>
    </source>
</evidence>
<accession>A0AB34FCQ0</accession>
<gene>
    <name evidence="7" type="ORF">O9K51_10570</name>
</gene>
<keyword evidence="4" id="KW-0862">Zinc</keyword>
<dbReference type="GO" id="GO:0046983">
    <property type="term" value="F:protein dimerization activity"/>
    <property type="evidence" value="ECO:0007669"/>
    <property type="project" value="InterPro"/>
</dbReference>
<dbReference type="SUPFAM" id="SSF53098">
    <property type="entry name" value="Ribonuclease H-like"/>
    <property type="match status" value="1"/>
</dbReference>
<evidence type="ECO:0000313" key="8">
    <source>
        <dbReference type="Proteomes" id="UP001163105"/>
    </source>
</evidence>
<keyword evidence="2" id="KW-0479">Metal-binding</keyword>